<comment type="caution">
    <text evidence="6">The sequence shown here is derived from an EMBL/GenBank/DDBJ whole genome shotgun (WGS) entry which is preliminary data.</text>
</comment>
<dbReference type="Gene3D" id="1.20.1330.10">
    <property type="entry name" value="f41 fragment of flagellin, N-terminal domain"/>
    <property type="match status" value="1"/>
</dbReference>
<reference evidence="6 7" key="1">
    <citation type="submission" date="2021-03" db="EMBL/GenBank/DDBJ databases">
        <title>First Case of infection caused by Chromobacterium haemolyticum derived from water in China.</title>
        <authorList>
            <person name="Chen J."/>
            <person name="Liu C."/>
        </authorList>
    </citation>
    <scope>NUCLEOTIDE SEQUENCE [LARGE SCALE GENOMIC DNA]</scope>
    <source>
        <strain evidence="6 7">WJ-5</strain>
    </source>
</reference>
<dbReference type="PANTHER" id="PTHR42792:SF1">
    <property type="entry name" value="FLAGELLAR HOOK-ASSOCIATED PROTEIN 3"/>
    <property type="match status" value="1"/>
</dbReference>
<dbReference type="InterPro" id="IPR013384">
    <property type="entry name" value="Flagell_FlgL"/>
</dbReference>
<evidence type="ECO:0000313" key="6">
    <source>
        <dbReference type="EMBL" id="MBO0418195.1"/>
    </source>
</evidence>
<keyword evidence="4" id="KW-0975">Bacterial flagellum</keyword>
<name>A0ABS3GT21_9NEIS</name>
<evidence type="ECO:0000256" key="4">
    <source>
        <dbReference type="ARBA" id="ARBA00023143"/>
    </source>
</evidence>
<accession>A0ABS3GT21</accession>
<keyword evidence="7" id="KW-1185">Reference proteome</keyword>
<dbReference type="RefSeq" id="WP_200123199.1">
    <property type="nucleotide sequence ID" value="NZ_JAEILV010000028.1"/>
</dbReference>
<protein>
    <submittedName>
        <fullName evidence="6">Flagellar hook-associated protein FlgL</fullName>
    </submittedName>
</protein>
<evidence type="ECO:0000259" key="5">
    <source>
        <dbReference type="Pfam" id="PF00669"/>
    </source>
</evidence>
<dbReference type="EMBL" id="JAFLRD010000026">
    <property type="protein sequence ID" value="MBO0418195.1"/>
    <property type="molecule type" value="Genomic_DNA"/>
</dbReference>
<evidence type="ECO:0000256" key="1">
    <source>
        <dbReference type="ARBA" id="ARBA00004365"/>
    </source>
</evidence>
<dbReference type="PANTHER" id="PTHR42792">
    <property type="entry name" value="FLAGELLIN"/>
    <property type="match status" value="1"/>
</dbReference>
<keyword evidence="6" id="KW-0282">Flagellum</keyword>
<dbReference type="Pfam" id="PF00669">
    <property type="entry name" value="Flagellin_N"/>
    <property type="match status" value="1"/>
</dbReference>
<dbReference type="NCBIfam" id="TIGR02550">
    <property type="entry name" value="flagell_flgL"/>
    <property type="match status" value="1"/>
</dbReference>
<proteinExistence type="inferred from homology"/>
<gene>
    <name evidence="6" type="primary">flgL</name>
    <name evidence="6" type="ORF">J1C50_22050</name>
</gene>
<evidence type="ECO:0000256" key="2">
    <source>
        <dbReference type="ARBA" id="ARBA00004613"/>
    </source>
</evidence>
<evidence type="ECO:0000256" key="3">
    <source>
        <dbReference type="ARBA" id="ARBA00005709"/>
    </source>
</evidence>
<dbReference type="Proteomes" id="UP000664349">
    <property type="component" value="Unassembled WGS sequence"/>
</dbReference>
<dbReference type="InterPro" id="IPR001492">
    <property type="entry name" value="Flagellin"/>
</dbReference>
<keyword evidence="6" id="KW-0969">Cilium</keyword>
<sequence length="302" mass="32541">MRVSSNQYLSTMQLAMQTSNSALAELLQRMSSGDRLLAPSDDPIASVRLLRLQREEAALDQYQQNIGALSSALSKNESILDSISLDIRDAKDLLTAAANNPPVDDLKAMATPLRSLRESLFYSANTKDAEGRYMFSGSKPAVAALTYDAAQPAGSRYSFTGNTDKQQVVVGDGITQASNVTLENMADILNQLDKTIGRLEDPALDNKDPSVAADIRSAMNASDKALEGISSKIAQLGGTQNIMKTLALNHDNVSLSNKQTMTKLGSLDYADAFIQMNGYTMALQASQKAYGRVSQLSLFDVI</sequence>
<evidence type="ECO:0000313" key="7">
    <source>
        <dbReference type="Proteomes" id="UP000664349"/>
    </source>
</evidence>
<dbReference type="SUPFAM" id="SSF64518">
    <property type="entry name" value="Phase 1 flagellin"/>
    <property type="match status" value="1"/>
</dbReference>
<organism evidence="6 7">
    <name type="scientific">Chromobacterium haemolyticum</name>
    <dbReference type="NCBI Taxonomy" id="394935"/>
    <lineage>
        <taxon>Bacteria</taxon>
        <taxon>Pseudomonadati</taxon>
        <taxon>Pseudomonadota</taxon>
        <taxon>Betaproteobacteria</taxon>
        <taxon>Neisseriales</taxon>
        <taxon>Chromobacteriaceae</taxon>
        <taxon>Chromobacterium</taxon>
    </lineage>
</organism>
<feature type="domain" description="Flagellin N-terminal" evidence="5">
    <location>
        <begin position="3"/>
        <end position="139"/>
    </location>
</feature>
<dbReference type="InterPro" id="IPR001029">
    <property type="entry name" value="Flagellin_N"/>
</dbReference>
<keyword evidence="6" id="KW-0966">Cell projection</keyword>
<comment type="similarity">
    <text evidence="3">Belongs to the bacterial flagellin family.</text>
</comment>
<comment type="subcellular location">
    <subcellularLocation>
        <location evidence="1">Bacterial flagellum</location>
    </subcellularLocation>
    <subcellularLocation>
        <location evidence="2">Secreted</location>
    </subcellularLocation>
</comment>